<gene>
    <name evidence="4" type="ORF">H8792_011040</name>
</gene>
<evidence type="ECO:0000256" key="1">
    <source>
        <dbReference type="ARBA" id="ARBA00008361"/>
    </source>
</evidence>
<dbReference type="InterPro" id="IPR051419">
    <property type="entry name" value="Lys/N-term_MeTrsfase_sf"/>
</dbReference>
<proteinExistence type="inferred from homology"/>
<evidence type="ECO:0008006" key="6">
    <source>
        <dbReference type="Google" id="ProtNLM"/>
    </source>
</evidence>
<evidence type="ECO:0000256" key="3">
    <source>
        <dbReference type="ARBA" id="ARBA00022679"/>
    </source>
</evidence>
<protein>
    <recommendedName>
        <fullName evidence="6">Spermidine synthase</fullName>
    </recommendedName>
</protein>
<dbReference type="SUPFAM" id="SSF53335">
    <property type="entry name" value="S-adenosyl-L-methionine-dependent methyltransferases"/>
    <property type="match status" value="1"/>
</dbReference>
<organism evidence="4 5">
    <name type="scientific">Thiomicrorhabdus heinhorstiae</name>
    <dbReference type="NCBI Taxonomy" id="2748010"/>
    <lineage>
        <taxon>Bacteria</taxon>
        <taxon>Pseudomonadati</taxon>
        <taxon>Pseudomonadota</taxon>
        <taxon>Gammaproteobacteria</taxon>
        <taxon>Thiotrichales</taxon>
        <taxon>Piscirickettsiaceae</taxon>
        <taxon>Thiomicrorhabdus</taxon>
    </lineage>
</organism>
<sequence length="239" mass="27856">MKYDGIIIHSARDQYGLIEVVENRSTRKLYFDTPIEQSCIYRNAPMTLNFEYQQKIVSLVNEHFQNRKQPKNYRVLMLGMGGGSMAHNLYHSLPNVQITIVELRQIVIDAAYRYFQLPNVPEIESIQADAIEYILELALDCDDNPLFQYDAILVDIFDAEGLPPELSAPLFHDAIADCVKKKGRLIFNLWNRIEPGREHEHTEDTADILRHWQQNVENIRSQERYLMKSTSNLILNIDF</sequence>
<accession>A0ABS0BYK5</accession>
<evidence type="ECO:0000313" key="4">
    <source>
        <dbReference type="EMBL" id="MBF6058878.1"/>
    </source>
</evidence>
<dbReference type="Gene3D" id="3.40.50.150">
    <property type="entry name" value="Vaccinia Virus protein VP39"/>
    <property type="match status" value="1"/>
</dbReference>
<evidence type="ECO:0000256" key="2">
    <source>
        <dbReference type="ARBA" id="ARBA00022603"/>
    </source>
</evidence>
<comment type="caution">
    <text evidence="4">The sequence shown here is derived from an EMBL/GenBank/DDBJ whole genome shotgun (WGS) entry which is preliminary data.</text>
</comment>
<dbReference type="InterPro" id="IPR029063">
    <property type="entry name" value="SAM-dependent_MTases_sf"/>
</dbReference>
<dbReference type="Pfam" id="PF01564">
    <property type="entry name" value="Spermine_synth"/>
    <property type="match status" value="1"/>
</dbReference>
<dbReference type="Proteomes" id="UP001193680">
    <property type="component" value="Unassembled WGS sequence"/>
</dbReference>
<comment type="similarity">
    <text evidence="1">Belongs to the methyltransferase superfamily.</text>
</comment>
<keyword evidence="5" id="KW-1185">Reference proteome</keyword>
<dbReference type="PANTHER" id="PTHR12176">
    <property type="entry name" value="SAM-DEPENDENT METHYLTRANSFERASE SUPERFAMILY PROTEIN"/>
    <property type="match status" value="1"/>
</dbReference>
<name>A0ABS0BYK5_9GAMM</name>
<dbReference type="RefSeq" id="WP_185979022.1">
    <property type="nucleotide sequence ID" value="NZ_JACBGI020000030.1"/>
</dbReference>
<dbReference type="EMBL" id="JACBGI020000030">
    <property type="protein sequence ID" value="MBF6058878.1"/>
    <property type="molecule type" value="Genomic_DNA"/>
</dbReference>
<evidence type="ECO:0000313" key="5">
    <source>
        <dbReference type="Proteomes" id="UP001193680"/>
    </source>
</evidence>
<reference evidence="4 5" key="1">
    <citation type="submission" date="2020-11" db="EMBL/GenBank/DDBJ databases">
        <title>Sulfur oxidizing isolate from Hospital Hole Sinkhole.</title>
        <authorList>
            <person name="Scott K.M."/>
        </authorList>
    </citation>
    <scope>NUCLEOTIDE SEQUENCE [LARGE SCALE GENOMIC DNA]</scope>
    <source>
        <strain evidence="4 5">HH1</strain>
    </source>
</reference>
<dbReference type="PANTHER" id="PTHR12176:SF59">
    <property type="entry name" value="METHYLTRANSFERASE DOMAIN-CONTAINING PROTEIN-RELATED"/>
    <property type="match status" value="1"/>
</dbReference>
<keyword evidence="3" id="KW-0808">Transferase</keyword>
<keyword evidence="2" id="KW-0489">Methyltransferase</keyword>